<dbReference type="PROSITE" id="PS00892">
    <property type="entry name" value="HIT_1"/>
    <property type="match status" value="1"/>
</dbReference>
<dbReference type="InterPro" id="IPR011146">
    <property type="entry name" value="HIT-like"/>
</dbReference>
<dbReference type="SUPFAM" id="SSF54197">
    <property type="entry name" value="HIT-like"/>
    <property type="match status" value="1"/>
</dbReference>
<dbReference type="PROSITE" id="PS51084">
    <property type="entry name" value="HIT_2"/>
    <property type="match status" value="1"/>
</dbReference>
<feature type="short sequence motif" description="Histidine triad motif" evidence="2 3">
    <location>
        <begin position="95"/>
        <end position="99"/>
    </location>
</feature>
<evidence type="ECO:0000313" key="5">
    <source>
        <dbReference type="EMBL" id="OGZ45560.1"/>
    </source>
</evidence>
<evidence type="ECO:0000259" key="4">
    <source>
        <dbReference type="PROSITE" id="PS51084"/>
    </source>
</evidence>
<reference evidence="5 6" key="1">
    <citation type="journal article" date="2016" name="Nat. Commun.">
        <title>Thousands of microbial genomes shed light on interconnected biogeochemical processes in an aquifer system.</title>
        <authorList>
            <person name="Anantharaman K."/>
            <person name="Brown C.T."/>
            <person name="Hug L.A."/>
            <person name="Sharon I."/>
            <person name="Castelle C.J."/>
            <person name="Probst A.J."/>
            <person name="Thomas B.C."/>
            <person name="Singh A."/>
            <person name="Wilkins M.J."/>
            <person name="Karaoz U."/>
            <person name="Brodie E.L."/>
            <person name="Williams K.H."/>
            <person name="Hubbard S.S."/>
            <person name="Banfield J.F."/>
        </authorList>
    </citation>
    <scope>NUCLEOTIDE SEQUENCE [LARGE SCALE GENOMIC DNA]</scope>
</reference>
<dbReference type="Proteomes" id="UP000177785">
    <property type="component" value="Unassembled WGS sequence"/>
</dbReference>
<dbReference type="InterPro" id="IPR019808">
    <property type="entry name" value="Histidine_triad_CS"/>
</dbReference>
<evidence type="ECO:0000256" key="1">
    <source>
        <dbReference type="PIRSR" id="PIRSR601310-1"/>
    </source>
</evidence>
<dbReference type="InterPro" id="IPR036265">
    <property type="entry name" value="HIT-like_sf"/>
</dbReference>
<dbReference type="GO" id="GO:0003824">
    <property type="term" value="F:catalytic activity"/>
    <property type="evidence" value="ECO:0007669"/>
    <property type="project" value="InterPro"/>
</dbReference>
<accession>A0A1G2G6G1</accession>
<dbReference type="PANTHER" id="PTHR23089">
    <property type="entry name" value="HISTIDINE TRIAD HIT PROTEIN"/>
    <property type="match status" value="1"/>
</dbReference>
<sequence length="110" mass="11951">MDCIFCSIAKHESPADIVAETPDMIVFKSIKPSAPIHLLVVPRRHIASVADLADTDSELAGEVIQTARRVARDQGLEGYKLIFNVGRKGGQAVDHVHLHLLGGWQGDAEE</sequence>
<feature type="active site" description="Tele-AMP-histidine intermediate" evidence="1">
    <location>
        <position position="97"/>
    </location>
</feature>
<dbReference type="Gene3D" id="3.30.428.10">
    <property type="entry name" value="HIT-like"/>
    <property type="match status" value="1"/>
</dbReference>
<proteinExistence type="predicted"/>
<dbReference type="PRINTS" id="PR00332">
    <property type="entry name" value="HISTRIAD"/>
</dbReference>
<evidence type="ECO:0000256" key="3">
    <source>
        <dbReference type="PROSITE-ProRule" id="PRU00464"/>
    </source>
</evidence>
<organism evidence="5 6">
    <name type="scientific">Candidatus Ryanbacteria bacterium RIFCSPHIGHO2_01_FULL_48_27</name>
    <dbReference type="NCBI Taxonomy" id="1802115"/>
    <lineage>
        <taxon>Bacteria</taxon>
        <taxon>Candidatus Ryaniibacteriota</taxon>
    </lineage>
</organism>
<dbReference type="STRING" id="1802115.A2756_00910"/>
<feature type="domain" description="HIT" evidence="4">
    <location>
        <begin position="4"/>
        <end position="110"/>
    </location>
</feature>
<gene>
    <name evidence="5" type="ORF">A2756_00910</name>
</gene>
<dbReference type="AlphaFoldDB" id="A0A1G2G6G1"/>
<evidence type="ECO:0000256" key="2">
    <source>
        <dbReference type="PIRSR" id="PIRSR601310-3"/>
    </source>
</evidence>
<evidence type="ECO:0000313" key="6">
    <source>
        <dbReference type="Proteomes" id="UP000177785"/>
    </source>
</evidence>
<protein>
    <submittedName>
        <fullName evidence="5">Histidine triad nucleotide-binding protein</fullName>
    </submittedName>
</protein>
<name>A0A1G2G6G1_9BACT</name>
<dbReference type="EMBL" id="MHNL01000006">
    <property type="protein sequence ID" value="OGZ45560.1"/>
    <property type="molecule type" value="Genomic_DNA"/>
</dbReference>
<dbReference type="Pfam" id="PF11969">
    <property type="entry name" value="DcpS_C"/>
    <property type="match status" value="1"/>
</dbReference>
<dbReference type="InterPro" id="IPR001310">
    <property type="entry name" value="Histidine_triad_HIT"/>
</dbReference>
<comment type="caution">
    <text evidence="5">The sequence shown here is derived from an EMBL/GenBank/DDBJ whole genome shotgun (WGS) entry which is preliminary data.</text>
</comment>